<proteinExistence type="evidence at transcript level"/>
<sequence length="123" mass="13853">SQAVHPPGKHFLPSAGSERSQDMSEVDEDFEPESCPRPAKTRKIGTTTESSSEDVHLQVASACLQRITALRTEKQDDDLPYHYCMALVKKLRALSPLEQIDAMHEIDNIMYPKMRQAMLTLDP</sequence>
<reference evidence="2" key="1">
    <citation type="journal article" date="2017" name="Front. Cell. Infect. Microbiol.">
        <title>The Distinct Transcriptional Response of the Midgut of Amblyomma sculptum and Amblyomma aureolatum Ticks to Rickettsia rickettsii Correlates to Their Differences in Susceptibility to Infection.</title>
        <authorList>
            <person name="Martins L.A."/>
            <person name="Galletti M.F.B.M."/>
            <person name="Ribeiro J.M."/>
            <person name="Fujita A."/>
            <person name="Costa F.B."/>
            <person name="Labruna M.B."/>
            <person name="Daffre S."/>
            <person name="Fogaca A.C."/>
        </authorList>
    </citation>
    <scope>NUCLEOTIDE SEQUENCE</scope>
</reference>
<accession>A0A1E1WYK1</accession>
<evidence type="ECO:0000256" key="1">
    <source>
        <dbReference type="SAM" id="MobiDB-lite"/>
    </source>
</evidence>
<protein>
    <recommendedName>
        <fullName evidence="3">BESS domain-containing protein</fullName>
    </recommendedName>
</protein>
<evidence type="ECO:0000313" key="2">
    <source>
        <dbReference type="EMBL" id="JAT92064.1"/>
    </source>
</evidence>
<dbReference type="AlphaFoldDB" id="A0A1E1WYK1"/>
<evidence type="ECO:0008006" key="3">
    <source>
        <dbReference type="Google" id="ProtNLM"/>
    </source>
</evidence>
<feature type="non-terminal residue" evidence="2">
    <location>
        <position position="1"/>
    </location>
</feature>
<name>A0A1E1WYK1_9ACAR</name>
<organism evidence="2">
    <name type="scientific">Amblyomma aureolatum</name>
    <dbReference type="NCBI Taxonomy" id="187763"/>
    <lineage>
        <taxon>Eukaryota</taxon>
        <taxon>Metazoa</taxon>
        <taxon>Ecdysozoa</taxon>
        <taxon>Arthropoda</taxon>
        <taxon>Chelicerata</taxon>
        <taxon>Arachnida</taxon>
        <taxon>Acari</taxon>
        <taxon>Parasitiformes</taxon>
        <taxon>Ixodida</taxon>
        <taxon>Ixodoidea</taxon>
        <taxon>Ixodidae</taxon>
        <taxon>Amblyomminae</taxon>
        <taxon>Amblyomma</taxon>
    </lineage>
</organism>
<dbReference type="EMBL" id="GFAC01007124">
    <property type="protein sequence ID" value="JAT92064.1"/>
    <property type="molecule type" value="mRNA"/>
</dbReference>
<feature type="region of interest" description="Disordered" evidence="1">
    <location>
        <begin position="1"/>
        <end position="52"/>
    </location>
</feature>